<protein>
    <submittedName>
        <fullName evidence="2">(spotted green pufferfish) hypothetical protein</fullName>
    </submittedName>
</protein>
<accession>Q4RDM0</accession>
<sequence length="84" mass="9747">SRQLESETGTTEEHSLNKEARKWATRVAREHKNIIHYKRCLEECDQSWLTAHGAGQTRPGAEDRRHQRKHAQGRGLYVTFSFTA</sequence>
<reference evidence="2" key="2">
    <citation type="submission" date="2004-02" db="EMBL/GenBank/DDBJ databases">
        <authorList>
            <consortium name="Genoscope"/>
            <consortium name="Whitehead Institute Centre for Genome Research"/>
        </authorList>
    </citation>
    <scope>NUCLEOTIDE SEQUENCE</scope>
</reference>
<name>Q4RDM0_TETNG</name>
<comment type="caution">
    <text evidence="2">The sequence shown here is derived from an EMBL/GenBank/DDBJ whole genome shotgun (WGS) entry which is preliminary data.</text>
</comment>
<feature type="non-terminal residue" evidence="2">
    <location>
        <position position="84"/>
    </location>
</feature>
<dbReference type="KEGG" id="tng:GSTEN00037959G001"/>
<dbReference type="AlphaFoldDB" id="Q4RDM0"/>
<organism evidence="2">
    <name type="scientific">Tetraodon nigroviridis</name>
    <name type="common">Spotted green pufferfish</name>
    <name type="synonym">Chelonodon nigroviridis</name>
    <dbReference type="NCBI Taxonomy" id="99883"/>
    <lineage>
        <taxon>Eukaryota</taxon>
        <taxon>Metazoa</taxon>
        <taxon>Chordata</taxon>
        <taxon>Craniata</taxon>
        <taxon>Vertebrata</taxon>
        <taxon>Euteleostomi</taxon>
        <taxon>Actinopterygii</taxon>
        <taxon>Neopterygii</taxon>
        <taxon>Teleostei</taxon>
        <taxon>Neoteleostei</taxon>
        <taxon>Acanthomorphata</taxon>
        <taxon>Eupercaria</taxon>
        <taxon>Tetraodontiformes</taxon>
        <taxon>Tetradontoidea</taxon>
        <taxon>Tetraodontidae</taxon>
        <taxon>Tetraodon</taxon>
    </lineage>
</organism>
<gene>
    <name evidence="2" type="ORF">GSTENG00037959001</name>
</gene>
<feature type="compositionally biased region" description="Basic and acidic residues" evidence="1">
    <location>
        <begin position="11"/>
        <end position="20"/>
    </location>
</feature>
<evidence type="ECO:0000256" key="1">
    <source>
        <dbReference type="SAM" id="MobiDB-lite"/>
    </source>
</evidence>
<reference evidence="2" key="1">
    <citation type="journal article" date="2004" name="Nature">
        <title>Genome duplication in the teleost fish Tetraodon nigroviridis reveals the early vertebrate proto-karyotype.</title>
        <authorList>
            <person name="Jaillon O."/>
            <person name="Aury J.-M."/>
            <person name="Brunet F."/>
            <person name="Petit J.-L."/>
            <person name="Stange-Thomann N."/>
            <person name="Mauceli E."/>
            <person name="Bouneau L."/>
            <person name="Fischer C."/>
            <person name="Ozouf-Costaz C."/>
            <person name="Bernot A."/>
            <person name="Nicaud S."/>
            <person name="Jaffe D."/>
            <person name="Fisher S."/>
            <person name="Lutfalla G."/>
            <person name="Dossat C."/>
            <person name="Segurens B."/>
            <person name="Dasilva C."/>
            <person name="Salanoubat M."/>
            <person name="Levy M."/>
            <person name="Boudet N."/>
            <person name="Castellano S."/>
            <person name="Anthouard V."/>
            <person name="Jubin C."/>
            <person name="Castelli V."/>
            <person name="Katinka M."/>
            <person name="Vacherie B."/>
            <person name="Biemont C."/>
            <person name="Skalli Z."/>
            <person name="Cattolico L."/>
            <person name="Poulain J."/>
            <person name="De Berardinis V."/>
            <person name="Cruaud C."/>
            <person name="Duprat S."/>
            <person name="Brottier P."/>
            <person name="Coutanceau J.-P."/>
            <person name="Gouzy J."/>
            <person name="Parra G."/>
            <person name="Lardier G."/>
            <person name="Chapple C."/>
            <person name="McKernan K.J."/>
            <person name="McEwan P."/>
            <person name="Bosak S."/>
            <person name="Kellis M."/>
            <person name="Volff J.-N."/>
            <person name="Guigo R."/>
            <person name="Zody M.C."/>
            <person name="Mesirov J."/>
            <person name="Lindblad-Toh K."/>
            <person name="Birren B."/>
            <person name="Nusbaum C."/>
            <person name="Kahn D."/>
            <person name="Robinson-Rechavi M."/>
            <person name="Laudet V."/>
            <person name="Schachter V."/>
            <person name="Quetier F."/>
            <person name="Saurin W."/>
            <person name="Scarpelli C."/>
            <person name="Wincker P."/>
            <person name="Lander E.S."/>
            <person name="Weissenbach J."/>
            <person name="Roest Crollius H."/>
        </authorList>
    </citation>
    <scope>NUCLEOTIDE SEQUENCE [LARGE SCALE GENOMIC DNA]</scope>
</reference>
<feature type="region of interest" description="Disordered" evidence="1">
    <location>
        <begin position="53"/>
        <end position="72"/>
    </location>
</feature>
<dbReference type="EMBL" id="CAAE01016190">
    <property type="protein sequence ID" value="CAG13512.1"/>
    <property type="molecule type" value="Genomic_DNA"/>
</dbReference>
<dbReference type="OrthoDB" id="10065861at2759"/>
<feature type="region of interest" description="Disordered" evidence="1">
    <location>
        <begin position="1"/>
        <end position="20"/>
    </location>
</feature>
<evidence type="ECO:0000313" key="2">
    <source>
        <dbReference type="EMBL" id="CAG13512.1"/>
    </source>
</evidence>
<proteinExistence type="predicted"/>